<dbReference type="PROSITE" id="PS50263">
    <property type="entry name" value="CN_HYDROLASE"/>
    <property type="match status" value="1"/>
</dbReference>
<feature type="domain" description="CN hydrolase" evidence="6">
    <location>
        <begin position="16"/>
        <end position="269"/>
    </location>
</feature>
<dbReference type="InterPro" id="IPR036526">
    <property type="entry name" value="C-N_Hydrolase_sf"/>
</dbReference>
<dbReference type="GO" id="GO:0006528">
    <property type="term" value="P:asparagine metabolic process"/>
    <property type="evidence" value="ECO:0007669"/>
    <property type="project" value="TreeGrafter"/>
</dbReference>
<comment type="catalytic activity">
    <reaction evidence="5">
        <text>2-oxosuccinamate + H2O = oxaloacetate + NH4(+)</text>
        <dbReference type="Rhea" id="RHEA:59412"/>
        <dbReference type="ChEBI" id="CHEBI:15377"/>
        <dbReference type="ChEBI" id="CHEBI:16452"/>
        <dbReference type="ChEBI" id="CHEBI:28938"/>
        <dbReference type="ChEBI" id="CHEBI:57735"/>
        <dbReference type="EC" id="3.5.1.3"/>
    </reaction>
    <physiologicalReaction direction="left-to-right" evidence="5">
        <dbReference type="Rhea" id="RHEA:59413"/>
    </physiologicalReaction>
</comment>
<dbReference type="GO" id="GO:0005739">
    <property type="term" value="C:mitochondrion"/>
    <property type="evidence" value="ECO:0007669"/>
    <property type="project" value="TreeGrafter"/>
</dbReference>
<dbReference type="CDD" id="cd07572">
    <property type="entry name" value="nit"/>
    <property type="match status" value="1"/>
</dbReference>
<dbReference type="EC" id="3.5.1.3" evidence="3"/>
<dbReference type="SUPFAM" id="SSF56317">
    <property type="entry name" value="Carbon-nitrogen hydrolase"/>
    <property type="match status" value="1"/>
</dbReference>
<dbReference type="Pfam" id="PF00795">
    <property type="entry name" value="CN_hydrolase"/>
    <property type="match status" value="1"/>
</dbReference>
<name>A0A5K3F1U2_MESCO</name>
<dbReference type="Gene3D" id="3.60.110.10">
    <property type="entry name" value="Carbon-nitrogen hydrolase"/>
    <property type="match status" value="1"/>
</dbReference>
<comment type="catalytic activity">
    <reaction evidence="2">
        <text>2-oxoglutaramate + H2O = 2-oxoglutarate + NH4(+)</text>
        <dbReference type="Rhea" id="RHEA:32963"/>
        <dbReference type="ChEBI" id="CHEBI:15377"/>
        <dbReference type="ChEBI" id="CHEBI:16769"/>
        <dbReference type="ChEBI" id="CHEBI:16810"/>
        <dbReference type="ChEBI" id="CHEBI:28938"/>
        <dbReference type="EC" id="3.5.1.3"/>
    </reaction>
    <physiologicalReaction direction="left-to-right" evidence="2">
        <dbReference type="Rhea" id="RHEA:32964"/>
    </physiologicalReaction>
</comment>
<sequence>MFASIRPPEMAEDKVLRVALCQMKVGSHKQTNHKTAVGLIEEAIKEHGAELVILPECFNSPYGTQYFPEYAEKIPEGRTCELMGATAKRHGIWLIAGSIPEKAADGKLYNTSVTFNPQGEIVGTYRKLHLFDINIPGKITFKESETLSPGSNFLAFQVTNKAGDPFTVGIGICYDVRFSELALVYSRQMNADLIVYPGAFNTTTGPLHWELLARGRALDNQCYVAMCSPAQDLGASYVSHAESLVVSPWAAVLANAGKNEAVIAVDVSRNELERVRSNVPMRTQFRNDMYTLTAKK</sequence>
<dbReference type="WBParaSite" id="MCU_004755-RA">
    <property type="protein sequence ID" value="MCU_004755-RA"/>
    <property type="gene ID" value="MCU_004755"/>
</dbReference>
<proteinExistence type="predicted"/>
<accession>A0A5K3F1U2</accession>
<dbReference type="InterPro" id="IPR003010">
    <property type="entry name" value="C-N_Hydrolase"/>
</dbReference>
<keyword evidence="1" id="KW-0378">Hydrolase</keyword>
<dbReference type="PANTHER" id="PTHR23088">
    <property type="entry name" value="NITRILASE-RELATED"/>
    <property type="match status" value="1"/>
</dbReference>
<dbReference type="AlphaFoldDB" id="A0A5K3F1U2"/>
<dbReference type="GO" id="GO:0006107">
    <property type="term" value="P:oxaloacetate metabolic process"/>
    <property type="evidence" value="ECO:0007669"/>
    <property type="project" value="TreeGrafter"/>
</dbReference>
<dbReference type="GO" id="GO:0006541">
    <property type="term" value="P:glutamine metabolic process"/>
    <property type="evidence" value="ECO:0007669"/>
    <property type="project" value="TreeGrafter"/>
</dbReference>
<evidence type="ECO:0000256" key="5">
    <source>
        <dbReference type="ARBA" id="ARBA00048745"/>
    </source>
</evidence>
<evidence type="ECO:0000256" key="2">
    <source>
        <dbReference type="ARBA" id="ARBA00036637"/>
    </source>
</evidence>
<evidence type="ECO:0000259" key="6">
    <source>
        <dbReference type="PROSITE" id="PS50263"/>
    </source>
</evidence>
<evidence type="ECO:0000256" key="3">
    <source>
        <dbReference type="ARBA" id="ARBA00039118"/>
    </source>
</evidence>
<evidence type="ECO:0000256" key="4">
    <source>
        <dbReference type="ARBA" id="ARBA00041576"/>
    </source>
</evidence>
<evidence type="ECO:0000313" key="7">
    <source>
        <dbReference type="WBParaSite" id="MCU_004755-RA"/>
    </source>
</evidence>
<evidence type="ECO:0000256" key="1">
    <source>
        <dbReference type="ARBA" id="ARBA00022801"/>
    </source>
</evidence>
<dbReference type="PANTHER" id="PTHR23088:SF30">
    <property type="entry name" value="OMEGA-AMIDASE NIT2"/>
    <property type="match status" value="1"/>
</dbReference>
<dbReference type="GO" id="GO:0050152">
    <property type="term" value="F:omega-amidase activity"/>
    <property type="evidence" value="ECO:0007669"/>
    <property type="project" value="UniProtKB-EC"/>
</dbReference>
<protein>
    <recommendedName>
        <fullName evidence="3">omega-amidase</fullName>
        <ecNumber evidence="3">3.5.1.3</ecNumber>
    </recommendedName>
    <alternativeName>
        <fullName evidence="4">Nitrilase homolog 2</fullName>
    </alternativeName>
</protein>
<reference evidence="7" key="1">
    <citation type="submission" date="2019-11" db="UniProtKB">
        <authorList>
            <consortium name="WormBaseParasite"/>
        </authorList>
    </citation>
    <scope>IDENTIFICATION</scope>
</reference>
<organism evidence="7">
    <name type="scientific">Mesocestoides corti</name>
    <name type="common">Flatworm</name>
    <dbReference type="NCBI Taxonomy" id="53468"/>
    <lineage>
        <taxon>Eukaryota</taxon>
        <taxon>Metazoa</taxon>
        <taxon>Spiralia</taxon>
        <taxon>Lophotrochozoa</taxon>
        <taxon>Platyhelminthes</taxon>
        <taxon>Cestoda</taxon>
        <taxon>Eucestoda</taxon>
        <taxon>Cyclophyllidea</taxon>
        <taxon>Mesocestoididae</taxon>
        <taxon>Mesocestoides</taxon>
    </lineage>
</organism>
<dbReference type="InterPro" id="IPR045254">
    <property type="entry name" value="Nit1/2_C-N_Hydrolase"/>
</dbReference>